<reference evidence="1" key="1">
    <citation type="submission" date="2021-03" db="EMBL/GenBank/DDBJ databases">
        <title>Sagittula salina sp. nov. strain M10.9X isolated from the marine waste.</title>
        <authorList>
            <person name="Satari L."/>
            <person name="Molina-Menor E."/>
            <person name="Vidal-Verdu A."/>
            <person name="Pascual J."/>
            <person name="Pereto J."/>
            <person name="Porcar M."/>
        </authorList>
    </citation>
    <scope>NUCLEOTIDE SEQUENCE</scope>
    <source>
        <strain evidence="1">M10.9X</strain>
    </source>
</reference>
<keyword evidence="2" id="KW-1185">Reference proteome</keyword>
<evidence type="ECO:0000313" key="1">
    <source>
        <dbReference type="EMBL" id="MBP0483123.1"/>
    </source>
</evidence>
<accession>A0A940S0I8</accession>
<dbReference type="SUPFAM" id="SSF53448">
    <property type="entry name" value="Nucleotide-diphospho-sugar transferases"/>
    <property type="match status" value="1"/>
</dbReference>
<proteinExistence type="predicted"/>
<dbReference type="AlphaFoldDB" id="A0A940S0I8"/>
<protein>
    <recommendedName>
        <fullName evidence="3">Glycosyl transferase family 2</fullName>
    </recommendedName>
</protein>
<gene>
    <name evidence="1" type="ORF">J5474_11555</name>
</gene>
<sequence length="276" mass="31284">MAETNSRVVVSLTTIPSRAATLRRTIDSIWAQDPAPAAIEVNIPREYSRRSMGRLDVSDLPKNCDVQVVDRDYGPATKILPTVARHRGQDVRLVYGDDDRIYGPGWLARLLSASDAHPDDVITERWVSSRAKENRYRWGRKGALYVFLRKASFGRFEPLGRHFVHDIAEGCGGVLIRPHFLGDEAFDIPDILWTVDDVWLSGHFWANGHRVIHSGVAFGDTAQDLVEEDVNIRDLDALYLYETQGHGRLAANAACIRYMRRRYGVFAGPRRNRTDR</sequence>
<dbReference type="EMBL" id="JAGISH010000006">
    <property type="protein sequence ID" value="MBP0483123.1"/>
    <property type="molecule type" value="Genomic_DNA"/>
</dbReference>
<comment type="caution">
    <text evidence="1">The sequence shown here is derived from an EMBL/GenBank/DDBJ whole genome shotgun (WGS) entry which is preliminary data.</text>
</comment>
<organism evidence="1 2">
    <name type="scientific">Sagittula salina</name>
    <dbReference type="NCBI Taxonomy" id="2820268"/>
    <lineage>
        <taxon>Bacteria</taxon>
        <taxon>Pseudomonadati</taxon>
        <taxon>Pseudomonadota</taxon>
        <taxon>Alphaproteobacteria</taxon>
        <taxon>Rhodobacterales</taxon>
        <taxon>Roseobacteraceae</taxon>
        <taxon>Sagittula</taxon>
    </lineage>
</organism>
<dbReference type="InterPro" id="IPR029044">
    <property type="entry name" value="Nucleotide-diphossugar_trans"/>
</dbReference>
<evidence type="ECO:0008006" key="3">
    <source>
        <dbReference type="Google" id="ProtNLM"/>
    </source>
</evidence>
<name>A0A940S0I8_9RHOB</name>
<dbReference type="RefSeq" id="WP_209361077.1">
    <property type="nucleotide sequence ID" value="NZ_JAGISH010000006.1"/>
</dbReference>
<evidence type="ECO:0000313" key="2">
    <source>
        <dbReference type="Proteomes" id="UP000675940"/>
    </source>
</evidence>
<dbReference type="Proteomes" id="UP000675940">
    <property type="component" value="Unassembled WGS sequence"/>
</dbReference>